<dbReference type="Proteomes" id="UP000230233">
    <property type="component" value="Chromosome V"/>
</dbReference>
<dbReference type="EMBL" id="PDUG01000005">
    <property type="protein sequence ID" value="PIC29273.1"/>
    <property type="molecule type" value="Genomic_DNA"/>
</dbReference>
<dbReference type="InterPro" id="IPR002900">
    <property type="entry name" value="DUF38/FTH_CAE_spp"/>
</dbReference>
<keyword evidence="3" id="KW-1185">Reference proteome</keyword>
<proteinExistence type="predicted"/>
<evidence type="ECO:0000313" key="2">
    <source>
        <dbReference type="EMBL" id="PIC29273.1"/>
    </source>
</evidence>
<feature type="domain" description="DUF38" evidence="1">
    <location>
        <begin position="124"/>
        <end position="223"/>
    </location>
</feature>
<dbReference type="AlphaFoldDB" id="A0A2G5TPV2"/>
<gene>
    <name evidence="2" type="primary">Cnig_chr_V.g20915</name>
    <name evidence="2" type="ORF">B9Z55_020915</name>
</gene>
<protein>
    <recommendedName>
        <fullName evidence="1">DUF38 domain-containing protein</fullName>
    </recommendedName>
</protein>
<sequence>MDTTPKCSLIVRLCLRNASKRIREVVDRTIIQFTFLRLAIREHLVEISLNYDNPVTFVRYQHNRFLVFNQPRPRKVLIGNWLLIALNAWKAIISNKSLRVQMAVYDISKEKVDVSRLMRTIQPSSIFADHIYIHAENYGQVPELLAQFKTELIETMKLSVYNKTGDKRLDEIFQMEKFKNLDELNMFGFGLIRAADLKWLIGFPMFFVNLVSIRANDLIWLKNVSF</sequence>
<organism evidence="2 3">
    <name type="scientific">Caenorhabditis nigoni</name>
    <dbReference type="NCBI Taxonomy" id="1611254"/>
    <lineage>
        <taxon>Eukaryota</taxon>
        <taxon>Metazoa</taxon>
        <taxon>Ecdysozoa</taxon>
        <taxon>Nematoda</taxon>
        <taxon>Chromadorea</taxon>
        <taxon>Rhabditida</taxon>
        <taxon>Rhabditina</taxon>
        <taxon>Rhabditomorpha</taxon>
        <taxon>Rhabditoidea</taxon>
        <taxon>Rhabditidae</taxon>
        <taxon>Peloderinae</taxon>
        <taxon>Caenorhabditis</taxon>
    </lineage>
</organism>
<comment type="caution">
    <text evidence="2">The sequence shown here is derived from an EMBL/GenBank/DDBJ whole genome shotgun (WGS) entry which is preliminary data.</text>
</comment>
<name>A0A2G5TPV2_9PELO</name>
<dbReference type="Pfam" id="PF01827">
    <property type="entry name" value="FTH"/>
    <property type="match status" value="1"/>
</dbReference>
<accession>A0A2G5TPV2</accession>
<reference evidence="3" key="1">
    <citation type="submission" date="2017-10" db="EMBL/GenBank/DDBJ databases">
        <title>Rapid genome shrinkage in a self-fertile nematode reveals novel sperm competition proteins.</title>
        <authorList>
            <person name="Yin D."/>
            <person name="Schwarz E.M."/>
            <person name="Thomas C.G."/>
            <person name="Felde R.L."/>
            <person name="Korf I.F."/>
            <person name="Cutter A.D."/>
            <person name="Schartner C.M."/>
            <person name="Ralston E.J."/>
            <person name="Meyer B.J."/>
            <person name="Haag E.S."/>
        </authorList>
    </citation>
    <scope>NUCLEOTIDE SEQUENCE [LARGE SCALE GENOMIC DNA]</scope>
    <source>
        <strain evidence="3">JU1422</strain>
    </source>
</reference>
<evidence type="ECO:0000313" key="3">
    <source>
        <dbReference type="Proteomes" id="UP000230233"/>
    </source>
</evidence>
<evidence type="ECO:0000259" key="1">
    <source>
        <dbReference type="Pfam" id="PF01827"/>
    </source>
</evidence>